<evidence type="ECO:0000256" key="1">
    <source>
        <dbReference type="SAM" id="MobiDB-lite"/>
    </source>
</evidence>
<feature type="compositionally biased region" description="Basic and acidic residues" evidence="1">
    <location>
        <begin position="10"/>
        <end position="30"/>
    </location>
</feature>
<reference evidence="2 3" key="1">
    <citation type="submission" date="2024-01" db="EMBL/GenBank/DDBJ databases">
        <title>The genome of the rayed Mediterranean limpet Patella caerulea (Linnaeus, 1758).</title>
        <authorList>
            <person name="Anh-Thu Weber A."/>
            <person name="Halstead-Nussloch G."/>
        </authorList>
    </citation>
    <scope>NUCLEOTIDE SEQUENCE [LARGE SCALE GENOMIC DNA]</scope>
    <source>
        <strain evidence="2">AATW-2023a</strain>
        <tissue evidence="2">Whole specimen</tissue>
    </source>
</reference>
<gene>
    <name evidence="2" type="ORF">SNE40_006221</name>
</gene>
<evidence type="ECO:0000313" key="3">
    <source>
        <dbReference type="Proteomes" id="UP001347796"/>
    </source>
</evidence>
<feature type="region of interest" description="Disordered" evidence="1">
    <location>
        <begin position="1"/>
        <end position="30"/>
    </location>
</feature>
<accession>A0AAN8K0K1</accession>
<dbReference type="Proteomes" id="UP001347796">
    <property type="component" value="Unassembled WGS sequence"/>
</dbReference>
<sequence>MNVDRKKKVKEGSPDSKTESSDGRTEQREFFRRELTRIEENLKKESSKIQKPSQKKHTPYIFNNLAPYYDTYTARYLIETPEELQHAYTSRCTAIGLIDPWKNLAMDQSVLPVLESKPVNRQEKQLKKDKKIQERAKKGKKEGSTRLPKYPVVTLETADLANKQLYYSDVPMLREELRQKYSANATKKVEEDYEKTKQDFYRMDLDKLNEVHPVNRQHMKSTYFAYLQNTPGSKKAVNECVKSVEKTSKAK</sequence>
<evidence type="ECO:0000313" key="2">
    <source>
        <dbReference type="EMBL" id="KAK6186966.1"/>
    </source>
</evidence>
<keyword evidence="3" id="KW-1185">Reference proteome</keyword>
<name>A0AAN8K0K1_PATCE</name>
<protein>
    <submittedName>
        <fullName evidence="2">Uncharacterized protein</fullName>
    </submittedName>
</protein>
<dbReference type="EMBL" id="JAZGQO010000005">
    <property type="protein sequence ID" value="KAK6186966.1"/>
    <property type="molecule type" value="Genomic_DNA"/>
</dbReference>
<dbReference type="AlphaFoldDB" id="A0AAN8K0K1"/>
<proteinExistence type="predicted"/>
<feature type="region of interest" description="Disordered" evidence="1">
    <location>
        <begin position="121"/>
        <end position="145"/>
    </location>
</feature>
<feature type="compositionally biased region" description="Basic and acidic residues" evidence="1">
    <location>
        <begin position="121"/>
        <end position="144"/>
    </location>
</feature>
<organism evidence="2 3">
    <name type="scientific">Patella caerulea</name>
    <name type="common">Rayed Mediterranean limpet</name>
    <dbReference type="NCBI Taxonomy" id="87958"/>
    <lineage>
        <taxon>Eukaryota</taxon>
        <taxon>Metazoa</taxon>
        <taxon>Spiralia</taxon>
        <taxon>Lophotrochozoa</taxon>
        <taxon>Mollusca</taxon>
        <taxon>Gastropoda</taxon>
        <taxon>Patellogastropoda</taxon>
        <taxon>Patelloidea</taxon>
        <taxon>Patellidae</taxon>
        <taxon>Patella</taxon>
    </lineage>
</organism>
<comment type="caution">
    <text evidence="2">The sequence shown here is derived from an EMBL/GenBank/DDBJ whole genome shotgun (WGS) entry which is preliminary data.</text>
</comment>